<feature type="compositionally biased region" description="Low complexity" evidence="1">
    <location>
        <begin position="712"/>
        <end position="728"/>
    </location>
</feature>
<organism evidence="4 5">
    <name type="scientific">Mycena chlorophos</name>
    <name type="common">Agaric fungus</name>
    <name type="synonym">Agaricus chlorophos</name>
    <dbReference type="NCBI Taxonomy" id="658473"/>
    <lineage>
        <taxon>Eukaryota</taxon>
        <taxon>Fungi</taxon>
        <taxon>Dikarya</taxon>
        <taxon>Basidiomycota</taxon>
        <taxon>Agaricomycotina</taxon>
        <taxon>Agaricomycetes</taxon>
        <taxon>Agaricomycetidae</taxon>
        <taxon>Agaricales</taxon>
        <taxon>Marasmiineae</taxon>
        <taxon>Mycenaceae</taxon>
        <taxon>Mycena</taxon>
    </lineage>
</organism>
<dbReference type="Gene3D" id="3.90.180.10">
    <property type="entry name" value="Medium-chain alcohol dehydrogenases, catalytic domain"/>
    <property type="match status" value="1"/>
</dbReference>
<dbReference type="SUPFAM" id="SSF57701">
    <property type="entry name" value="Zn2/Cys6 DNA-binding domain"/>
    <property type="match status" value="1"/>
</dbReference>
<feature type="compositionally biased region" description="Basic and acidic residues" evidence="1">
    <location>
        <begin position="1167"/>
        <end position="1178"/>
    </location>
</feature>
<dbReference type="InterPro" id="IPR036291">
    <property type="entry name" value="NAD(P)-bd_dom_sf"/>
</dbReference>
<feature type="compositionally biased region" description="Low complexity" evidence="1">
    <location>
        <begin position="591"/>
        <end position="606"/>
    </location>
</feature>
<dbReference type="PANTHER" id="PTHR11695:SF294">
    <property type="entry name" value="RETICULON-4-INTERACTING PROTEIN 1, MITOCHONDRIAL"/>
    <property type="match status" value="1"/>
</dbReference>
<keyword evidence="5" id="KW-1185">Reference proteome</keyword>
<sequence>MALTLPPHQRAWTYRTWGLPRQILTVDEHFDVPEPPPKSELLIRVSHASLNPGAYITMNITPPFIRRYLSGGKTVYVPEGEFAGVVHLAGPAAPAHLQPKTRVFGSLPVAELYSGKGTLAEYIRMPAQNVAVVPPSMSWEDAASLSGAGLTASCMLDAANITPGTRVFVNGASGGVGTMVVQLAKERGAYVVATCSARTESLVKSLGADEVVDYRANAPLPAYLAMQGYQFQYIFDTVGTQALFQGCAAYLDPSGVYINAGNFEGFWRTIGNIVKNMYLPRLFGGVPRRYIMVATTPNGEKAAALAQLLVEGKIRVVVDEVFAFEDAMKAYDRLVAKDVTGKLVIKAYECFRLPQCWARTVLEAKKTSSRLEPASQRRPSILPLEESILSLDFINTGRTNSRVEDGTTFGLMSKSPLDAFPALVPTPAPSPTPTRPRSDREEEAFDKFANLFLPPTPRASPVPSPPPLTLPVVPPTSSSIASPDSEFGAFVSVSPTEDPLSASLAAFDPFTPVEAPPASGFEEFSHNVQNRAETNRGLLDELLNHEDEPMYWLNESRHATQPQPVSAPQPPISLNDEHDLLPSQRPNKWMTDSLSDLDFDFFTSPQTPHPPSPDPQQPHRRSSSHSSTLRSPVHSPSFTSARTLAPPLASNSTSEDAPGFEHRHATPSRSNSYAALASSLSKSAGGKWMASFLPSALASSAPNPALLPPPVSSSSSSSPSSSLANSLVMPQPQAPDLSHFTPFAPAHKPGSSSFSGAPGFRGDKAYDWDKGYSHALEQELGHTPEASEPEWDDDEDILILDGKGNATRVGGPSRNPSIGHSGNGTVKAQDGVGVLLERKMTLSINLEGRKTMTVGVLTNELVALIHPHLSALLRLPRKWTLLYSLDQHGISLKTLYSRSALQPASSRTPQPKGGLLVIQDTQGSIFGAWVPDGIKRSVGGAYYGGGESFLWRYVPSTGQFDVFKWTGKNDYVAFCEEGFISFGGGEGHYGLYIDDSLLDGSSARCPTFDNDPLCASKGGKPAAKFEHTCYHYCISLRSLPRRAAHAALARSPIWHRRFVSSNPPRGLISPSDESTRKFSLDGLRETEPGFATGKTAVGSAEGRNGTVVFLLSVLISLPKKPRCSPPRIVLLTKEVDEARKGQSPSPTDPSTDFEPTIKFRSTSRRPVHGEREKSPSVIHEFKRLAKPTRSTCRSTEDASFAFSESAWLPSNQDRPLVSAGVPAATFKSQNPCRSKPSSSPGSLAFLPQPTSTPPTSSASLSTMSSSGAQSTNTNTTNNAGYQYDPYDAPRNPRRVPMACQFCRARKLKCDGGRPQCANCARRNSACNYVPVSQTGQQ</sequence>
<evidence type="ECO:0008006" key="6">
    <source>
        <dbReference type="Google" id="ProtNLM"/>
    </source>
</evidence>
<dbReference type="SMART" id="SM00829">
    <property type="entry name" value="PKS_ER"/>
    <property type="match status" value="1"/>
</dbReference>
<evidence type="ECO:0000313" key="4">
    <source>
        <dbReference type="EMBL" id="GAT47963.1"/>
    </source>
</evidence>
<dbReference type="Pfam" id="PF07534">
    <property type="entry name" value="TLD"/>
    <property type="match status" value="1"/>
</dbReference>
<reference evidence="4" key="1">
    <citation type="submission" date="2014-09" db="EMBL/GenBank/DDBJ databases">
        <title>Genome sequence of the luminous mushroom Mycena chlorophos for searching fungal bioluminescence genes.</title>
        <authorList>
            <person name="Tanaka Y."/>
            <person name="Kasuga D."/>
            <person name="Oba Y."/>
            <person name="Hase S."/>
            <person name="Sato K."/>
            <person name="Oba Y."/>
            <person name="Sakakibara Y."/>
        </authorList>
    </citation>
    <scope>NUCLEOTIDE SEQUENCE</scope>
</reference>
<dbReference type="CDD" id="cd00067">
    <property type="entry name" value="GAL4"/>
    <property type="match status" value="1"/>
</dbReference>
<feature type="domain" description="Zn(2)-C6 fungal-type" evidence="2">
    <location>
        <begin position="1298"/>
        <end position="1328"/>
    </location>
</feature>
<dbReference type="Gene3D" id="4.10.240.10">
    <property type="entry name" value="Zn(2)-C6 fungal-type DNA-binding domain"/>
    <property type="match status" value="1"/>
</dbReference>
<dbReference type="PROSITE" id="PS00463">
    <property type="entry name" value="ZN2_CY6_FUNGAL_1"/>
    <property type="match status" value="1"/>
</dbReference>
<dbReference type="InterPro" id="IPR036864">
    <property type="entry name" value="Zn2-C6_fun-type_DNA-bd_sf"/>
</dbReference>
<dbReference type="CDD" id="cd08267">
    <property type="entry name" value="MDR1"/>
    <property type="match status" value="1"/>
</dbReference>
<feature type="compositionally biased region" description="Pro residues" evidence="1">
    <location>
        <begin position="607"/>
        <end position="616"/>
    </location>
</feature>
<dbReference type="InterPro" id="IPR050700">
    <property type="entry name" value="YIM1/Zinc_Alcohol_DH_Fams"/>
</dbReference>
<proteinExistence type="predicted"/>
<feature type="compositionally biased region" description="Polar residues" evidence="1">
    <location>
        <begin position="1227"/>
        <end position="1241"/>
    </location>
</feature>
<dbReference type="PROSITE" id="PS51886">
    <property type="entry name" value="TLDC"/>
    <property type="match status" value="1"/>
</dbReference>
<name>A0ABQ0LA05_MYCCL</name>
<dbReference type="InterPro" id="IPR006571">
    <property type="entry name" value="TLDc_dom"/>
</dbReference>
<dbReference type="InterPro" id="IPR001138">
    <property type="entry name" value="Zn2Cys6_DnaBD"/>
</dbReference>
<feature type="compositionally biased region" description="Low complexity" evidence="1">
    <location>
        <begin position="624"/>
        <end position="635"/>
    </location>
</feature>
<accession>A0ABQ0LA05</accession>
<protein>
    <recommendedName>
        <fullName evidence="6">Zn(2)-C6 fungal-type domain-containing protein</fullName>
    </recommendedName>
</protein>
<feature type="compositionally biased region" description="Polar residues" evidence="1">
    <location>
        <begin position="814"/>
        <end position="826"/>
    </location>
</feature>
<dbReference type="InterPro" id="IPR011032">
    <property type="entry name" value="GroES-like_sf"/>
</dbReference>
<dbReference type="Gene3D" id="3.40.50.720">
    <property type="entry name" value="NAD(P)-binding Rossmann-like Domain"/>
    <property type="match status" value="1"/>
</dbReference>
<feature type="compositionally biased region" description="Low complexity" evidence="1">
    <location>
        <begin position="1246"/>
        <end position="1283"/>
    </location>
</feature>
<dbReference type="Proteomes" id="UP000815677">
    <property type="component" value="Unassembled WGS sequence"/>
</dbReference>
<evidence type="ECO:0000313" key="5">
    <source>
        <dbReference type="Proteomes" id="UP000815677"/>
    </source>
</evidence>
<dbReference type="EMBL" id="DF844096">
    <property type="protein sequence ID" value="GAT47963.1"/>
    <property type="molecule type" value="Genomic_DNA"/>
</dbReference>
<dbReference type="InterPro" id="IPR020843">
    <property type="entry name" value="ER"/>
</dbReference>
<feature type="region of interest" description="Disordered" evidence="1">
    <location>
        <begin position="806"/>
        <end position="826"/>
    </location>
</feature>
<evidence type="ECO:0000256" key="1">
    <source>
        <dbReference type="SAM" id="MobiDB-lite"/>
    </source>
</evidence>
<dbReference type="PROSITE" id="PS50048">
    <property type="entry name" value="ZN2_CY6_FUNGAL_2"/>
    <property type="match status" value="1"/>
</dbReference>
<dbReference type="SUPFAM" id="SSF51735">
    <property type="entry name" value="NAD(P)-binding Rossmann-fold domains"/>
    <property type="match status" value="1"/>
</dbReference>
<feature type="compositionally biased region" description="Low complexity" evidence="1">
    <location>
        <begin position="749"/>
        <end position="758"/>
    </location>
</feature>
<feature type="region of interest" description="Disordered" evidence="1">
    <location>
        <begin position="1227"/>
        <end position="1289"/>
    </location>
</feature>
<gene>
    <name evidence="4" type="ORF">MCHLO_05401</name>
</gene>
<dbReference type="Pfam" id="PF00172">
    <property type="entry name" value="Zn_clus"/>
    <property type="match status" value="1"/>
</dbReference>
<evidence type="ECO:0000259" key="2">
    <source>
        <dbReference type="PROSITE" id="PS50048"/>
    </source>
</evidence>
<dbReference type="Pfam" id="PF13602">
    <property type="entry name" value="ADH_zinc_N_2"/>
    <property type="match status" value="1"/>
</dbReference>
<feature type="region of interest" description="Disordered" evidence="1">
    <location>
        <begin position="708"/>
        <end position="758"/>
    </location>
</feature>
<feature type="domain" description="TLDc" evidence="3">
    <location>
        <begin position="855"/>
        <end position="1032"/>
    </location>
</feature>
<dbReference type="SUPFAM" id="SSF50129">
    <property type="entry name" value="GroES-like"/>
    <property type="match status" value="1"/>
</dbReference>
<feature type="region of interest" description="Disordered" evidence="1">
    <location>
        <begin position="1134"/>
        <end position="1178"/>
    </location>
</feature>
<dbReference type="SMART" id="SM00066">
    <property type="entry name" value="GAL4"/>
    <property type="match status" value="1"/>
</dbReference>
<feature type="region of interest" description="Disordered" evidence="1">
    <location>
        <begin position="558"/>
        <end position="671"/>
    </location>
</feature>
<dbReference type="PANTHER" id="PTHR11695">
    <property type="entry name" value="ALCOHOL DEHYDROGENASE RELATED"/>
    <property type="match status" value="1"/>
</dbReference>
<dbReference type="SMART" id="SM00584">
    <property type="entry name" value="TLDc"/>
    <property type="match status" value="1"/>
</dbReference>
<evidence type="ECO:0000259" key="3">
    <source>
        <dbReference type="PROSITE" id="PS51886"/>
    </source>
</evidence>